<feature type="domain" description="PE" evidence="1">
    <location>
        <begin position="47"/>
        <end position="134"/>
    </location>
</feature>
<dbReference type="Pfam" id="PF00934">
    <property type="entry name" value="PE"/>
    <property type="match status" value="1"/>
</dbReference>
<dbReference type="Proteomes" id="UP000586918">
    <property type="component" value="Unassembled WGS sequence"/>
</dbReference>
<name>A0A848DR00_9PSEU</name>
<evidence type="ECO:0000313" key="3">
    <source>
        <dbReference type="Proteomes" id="UP000586918"/>
    </source>
</evidence>
<dbReference type="Gene3D" id="1.10.287.850">
    <property type="entry name" value="HP0062-like domain"/>
    <property type="match status" value="1"/>
</dbReference>
<keyword evidence="3" id="KW-1185">Reference proteome</keyword>
<protein>
    <submittedName>
        <fullName evidence="2">PE domain-containing protein</fullName>
    </submittedName>
</protein>
<proteinExistence type="predicted"/>
<accession>A0A848DR00</accession>
<organism evidence="2 3">
    <name type="scientific">Pseudonocardia bannensis</name>
    <dbReference type="NCBI Taxonomy" id="630973"/>
    <lineage>
        <taxon>Bacteria</taxon>
        <taxon>Bacillati</taxon>
        <taxon>Actinomycetota</taxon>
        <taxon>Actinomycetes</taxon>
        <taxon>Pseudonocardiales</taxon>
        <taxon>Pseudonocardiaceae</taxon>
        <taxon>Pseudonocardia</taxon>
    </lineage>
</organism>
<gene>
    <name evidence="2" type="ORF">HF519_27735</name>
</gene>
<evidence type="ECO:0000259" key="1">
    <source>
        <dbReference type="Pfam" id="PF00934"/>
    </source>
</evidence>
<dbReference type="RefSeq" id="WP_169415943.1">
    <property type="nucleotide sequence ID" value="NZ_JAAXKZ010000171.1"/>
</dbReference>
<comment type="caution">
    <text evidence="2">The sequence shown here is derived from an EMBL/GenBank/DDBJ whole genome shotgun (WGS) entry which is preliminary data.</text>
</comment>
<reference evidence="2 3" key="1">
    <citation type="submission" date="2020-04" db="EMBL/GenBank/DDBJ databases">
        <authorList>
            <person name="Klaysubun C."/>
            <person name="Duangmal K."/>
            <person name="Lipun K."/>
        </authorList>
    </citation>
    <scope>NUCLEOTIDE SEQUENCE [LARGE SCALE GENOMIC DNA]</scope>
    <source>
        <strain evidence="2 3">DSM 45300</strain>
    </source>
</reference>
<sequence length="139" mass="14867">MTQPRPGPVDPVFIGRPQTGRAQAREVLLAVQGAGAVDGEVVPGTLYVDPERAQACIDGLGKIVDDLRFGLIAIQRTAFAPPGRDEVSVNMANNAATMASRADAYVEAWAASIEATKEALSRQLWAYEDVDQTNAQQRS</sequence>
<dbReference type="EMBL" id="JAAXKZ010000171">
    <property type="protein sequence ID" value="NMH95280.1"/>
    <property type="molecule type" value="Genomic_DNA"/>
</dbReference>
<dbReference type="InterPro" id="IPR000084">
    <property type="entry name" value="PE-PGRS_N"/>
</dbReference>
<dbReference type="AlphaFoldDB" id="A0A848DR00"/>
<evidence type="ECO:0000313" key="2">
    <source>
        <dbReference type="EMBL" id="NMH95280.1"/>
    </source>
</evidence>